<keyword evidence="11" id="KW-0472">Membrane</keyword>
<gene>
    <name evidence="13" type="ORF">BON22_5008</name>
</gene>
<dbReference type="PRINTS" id="PR01550">
    <property type="entry name" value="TOP6AFAMILY"/>
</dbReference>
<feature type="non-terminal residue" evidence="13">
    <location>
        <position position="458"/>
    </location>
</feature>
<feature type="domain" description="GOLD" evidence="12">
    <location>
        <begin position="287"/>
        <end position="368"/>
    </location>
</feature>
<dbReference type="Gene3D" id="3.40.1360.10">
    <property type="match status" value="1"/>
</dbReference>
<dbReference type="GO" id="GO:0003918">
    <property type="term" value="F:DNA topoisomerase type II (double strand cut, ATP-hydrolyzing) activity"/>
    <property type="evidence" value="ECO:0007669"/>
    <property type="project" value="UniProtKB-UniRule"/>
</dbReference>
<evidence type="ECO:0000256" key="2">
    <source>
        <dbReference type="ARBA" id="ARBA00001946"/>
    </source>
</evidence>
<dbReference type="InterPro" id="IPR009038">
    <property type="entry name" value="GOLD_dom"/>
</dbReference>
<dbReference type="GO" id="GO:0000228">
    <property type="term" value="C:nuclear chromosome"/>
    <property type="evidence" value="ECO:0007669"/>
    <property type="project" value="TreeGrafter"/>
</dbReference>
<evidence type="ECO:0000256" key="6">
    <source>
        <dbReference type="ARBA" id="ARBA00022842"/>
    </source>
</evidence>
<dbReference type="PROSITE" id="PS52041">
    <property type="entry name" value="TOPO_IIB"/>
    <property type="match status" value="1"/>
</dbReference>
<dbReference type="InterPro" id="IPR013049">
    <property type="entry name" value="Spo11/TopoVI_A_N"/>
</dbReference>
<dbReference type="GO" id="GO:0042138">
    <property type="term" value="P:meiotic DNA double-strand break formation"/>
    <property type="evidence" value="ECO:0007669"/>
    <property type="project" value="TreeGrafter"/>
</dbReference>
<keyword evidence="6" id="KW-0460">Magnesium</keyword>
<accession>A0A1V2KZL7</accession>
<dbReference type="InterPro" id="IPR002815">
    <property type="entry name" value="Spo11/TopoVI_A"/>
</dbReference>
<keyword evidence="9 10" id="KW-0413">Isomerase</keyword>
<evidence type="ECO:0000256" key="5">
    <source>
        <dbReference type="ARBA" id="ARBA00022723"/>
    </source>
</evidence>
<evidence type="ECO:0000256" key="9">
    <source>
        <dbReference type="ARBA" id="ARBA00023235"/>
    </source>
</evidence>
<dbReference type="PROSITE" id="PS50866">
    <property type="entry name" value="GOLD"/>
    <property type="match status" value="1"/>
</dbReference>
<dbReference type="CDD" id="cd00223">
    <property type="entry name" value="TOPRIM_TopoIIB_SPO"/>
    <property type="match status" value="1"/>
</dbReference>
<organism evidence="13 14">
    <name type="scientific">Cyberlindnera fabianii</name>
    <name type="common">Yeast</name>
    <name type="synonym">Hansenula fabianii</name>
    <dbReference type="NCBI Taxonomy" id="36022"/>
    <lineage>
        <taxon>Eukaryota</taxon>
        <taxon>Fungi</taxon>
        <taxon>Dikarya</taxon>
        <taxon>Ascomycota</taxon>
        <taxon>Saccharomycotina</taxon>
        <taxon>Saccharomycetes</taxon>
        <taxon>Phaffomycetales</taxon>
        <taxon>Phaffomycetaceae</taxon>
        <taxon>Cyberlindnera</taxon>
    </lineage>
</organism>
<comment type="similarity">
    <text evidence="3 10">Belongs to the TOP6A family.</text>
</comment>
<dbReference type="SMART" id="SM01190">
    <property type="entry name" value="EMP24_GP25L"/>
    <property type="match status" value="1"/>
</dbReference>
<keyword evidence="11" id="KW-1133">Transmembrane helix</keyword>
<evidence type="ECO:0000256" key="3">
    <source>
        <dbReference type="ARBA" id="ARBA00006559"/>
    </source>
</evidence>
<dbReference type="Pfam" id="PF04406">
    <property type="entry name" value="TP6A_N"/>
    <property type="match status" value="1"/>
</dbReference>
<evidence type="ECO:0000256" key="8">
    <source>
        <dbReference type="ARBA" id="ARBA00023125"/>
    </source>
</evidence>
<dbReference type="SUPFAM" id="SSF101576">
    <property type="entry name" value="Supernatant protein factor (SPF), C-terminal domain"/>
    <property type="match status" value="1"/>
</dbReference>
<dbReference type="Pfam" id="PF01105">
    <property type="entry name" value="EMP24_GP25L"/>
    <property type="match status" value="1"/>
</dbReference>
<evidence type="ECO:0000259" key="12">
    <source>
        <dbReference type="PROSITE" id="PS50866"/>
    </source>
</evidence>
<dbReference type="GO" id="GO:0046872">
    <property type="term" value="F:metal ion binding"/>
    <property type="evidence" value="ECO:0007669"/>
    <property type="project" value="UniProtKB-KW"/>
</dbReference>
<dbReference type="InterPro" id="IPR036388">
    <property type="entry name" value="WH-like_DNA-bd_sf"/>
</dbReference>
<dbReference type="InterPro" id="IPR036598">
    <property type="entry name" value="GOLD_dom_sf"/>
</dbReference>
<dbReference type="GO" id="GO:0005524">
    <property type="term" value="F:ATP binding"/>
    <property type="evidence" value="ECO:0007669"/>
    <property type="project" value="InterPro"/>
</dbReference>
<keyword evidence="14" id="KW-1185">Reference proteome</keyword>
<evidence type="ECO:0000256" key="1">
    <source>
        <dbReference type="ARBA" id="ARBA00000185"/>
    </source>
</evidence>
<feature type="active site" description="O-(5'-phospho-DNA)-tyrosine intermediate" evidence="10">
    <location>
        <position position="43"/>
    </location>
</feature>
<name>A0A1V2KZL7_CYBFA</name>
<dbReference type="Gene3D" id="1.10.10.10">
    <property type="entry name" value="Winged helix-like DNA-binding domain superfamily/Winged helix DNA-binding domain"/>
    <property type="match status" value="1"/>
</dbReference>
<dbReference type="Pfam" id="PF21180">
    <property type="entry name" value="TOP6A-Spo11_Toprim"/>
    <property type="match status" value="1"/>
</dbReference>
<keyword evidence="11" id="KW-0812">Transmembrane</keyword>
<dbReference type="SUPFAM" id="SSF56726">
    <property type="entry name" value="DNA topoisomerase IV, alpha subunit"/>
    <property type="match status" value="1"/>
</dbReference>
<evidence type="ECO:0000256" key="4">
    <source>
        <dbReference type="ARBA" id="ARBA00012895"/>
    </source>
</evidence>
<reference evidence="14" key="1">
    <citation type="journal article" date="2017" name="Genome Announc.">
        <title>Genome sequences of Cyberlindnera fabianii 65, Pichia kudriavzevii 129, and Saccharomyces cerevisiae 131 isolated from fermented masau fruits in Zimbabwe.</title>
        <authorList>
            <person name="van Rijswijck I.M.H."/>
            <person name="Derks M.F.L."/>
            <person name="Abee T."/>
            <person name="de Ridder D."/>
            <person name="Smid E.J."/>
        </authorList>
    </citation>
    <scope>NUCLEOTIDE SEQUENCE [LARGE SCALE GENOMIC DNA]</scope>
    <source>
        <strain evidence="14">65</strain>
    </source>
</reference>
<dbReference type="GO" id="GO:0007131">
    <property type="term" value="P:reciprocal meiotic recombination"/>
    <property type="evidence" value="ECO:0007669"/>
    <property type="project" value="TreeGrafter"/>
</dbReference>
<evidence type="ECO:0000256" key="10">
    <source>
        <dbReference type="PROSITE-ProRule" id="PRU01385"/>
    </source>
</evidence>
<dbReference type="GO" id="GO:0003677">
    <property type="term" value="F:DNA binding"/>
    <property type="evidence" value="ECO:0007669"/>
    <property type="project" value="UniProtKB-UniRule"/>
</dbReference>
<evidence type="ECO:0000313" key="13">
    <source>
        <dbReference type="EMBL" id="ONH65087.1"/>
    </source>
</evidence>
<evidence type="ECO:0000256" key="7">
    <source>
        <dbReference type="ARBA" id="ARBA00023029"/>
    </source>
</evidence>
<comment type="catalytic activity">
    <reaction evidence="1 10">
        <text>ATP-dependent breakage, passage and rejoining of double-stranded DNA.</text>
        <dbReference type="EC" id="5.6.2.2"/>
    </reaction>
</comment>
<keyword evidence="8 10" id="KW-0238">DNA-binding</keyword>
<dbReference type="EC" id="5.6.2.2" evidence="4"/>
<sequence>KPTKFPAKTRKEAEQFTRIVRVLSLLEDNLKRNYTATRRDVFYQDVELFRVQSKVDLIVEAICRVMETSGDQIGAVASQKGLMLGSVTMTLISGETKIIHSSNGEPILVPRLLDVDSVEPTEQIEYILVVEKEAVFNAFMKSSTSIHPRIIITARGFPDVLTRMFLHKLSESCPDVPVYGFADFDPSGWHILQCYRTGGPQRSINTMQQSCPRLQLTSASILDFYKKSNCSPLSHRDFQSCRNILLKWSHQHLTVDKMKSVLVFLSTFVSLALATSKISLAVPAFAKECIYHDLLEESESLVIGYQVLTGGNFELNFEIISPKGESIIKQENEKYADFVLKTFGLGGYSFCFSNPYKDLKKVEFSISLASNADQETTTKKEDVVADHSLLEIDRNVNKIEKIMNYLRAREWRNMSTVESTQSRTVYLSIAVIILTVGISLGQAAIVQFLFAGREKNYV</sequence>
<dbReference type="InterPro" id="IPR034136">
    <property type="entry name" value="TOPRIM_Topo6A/Spo11"/>
</dbReference>
<dbReference type="PANTHER" id="PTHR10848">
    <property type="entry name" value="MEIOTIC RECOMBINATION PROTEIN SPO11"/>
    <property type="match status" value="1"/>
</dbReference>
<dbReference type="AlphaFoldDB" id="A0A1V2KZL7"/>
<dbReference type="PANTHER" id="PTHR10848:SF0">
    <property type="entry name" value="MEIOTIC RECOMBINATION PROTEIN SPO11"/>
    <property type="match status" value="1"/>
</dbReference>
<comment type="cofactor">
    <cofactor evidence="2">
        <name>Mg(2+)</name>
        <dbReference type="ChEBI" id="CHEBI:18420"/>
    </cofactor>
</comment>
<keyword evidence="5" id="KW-0479">Metal-binding</keyword>
<evidence type="ECO:0000256" key="11">
    <source>
        <dbReference type="SAM" id="Phobius"/>
    </source>
</evidence>
<dbReference type="InterPro" id="IPR036078">
    <property type="entry name" value="Spo11/TopoVI_A_sf"/>
</dbReference>
<dbReference type="Proteomes" id="UP000189513">
    <property type="component" value="Unassembled WGS sequence"/>
</dbReference>
<dbReference type="STRING" id="36022.A0A1V2KZL7"/>
<evidence type="ECO:0000313" key="14">
    <source>
        <dbReference type="Proteomes" id="UP000189513"/>
    </source>
</evidence>
<keyword evidence="7 10" id="KW-0799">Topoisomerase</keyword>
<protein>
    <recommendedName>
        <fullName evidence="4">DNA topoisomerase (ATP-hydrolyzing)</fullName>
        <ecNumber evidence="4">5.6.2.2</ecNumber>
    </recommendedName>
</protein>
<dbReference type="GO" id="GO:0000706">
    <property type="term" value="P:meiotic DNA double-strand break processing"/>
    <property type="evidence" value="ECO:0007669"/>
    <property type="project" value="TreeGrafter"/>
</dbReference>
<feature type="non-terminal residue" evidence="13">
    <location>
        <position position="1"/>
    </location>
</feature>
<comment type="caution">
    <text evidence="13">The sequence shown here is derived from an EMBL/GenBank/DDBJ whole genome shotgun (WGS) entry which is preliminary data.</text>
</comment>
<dbReference type="VEuPathDB" id="FungiDB:BON22_5008"/>
<feature type="transmembrane region" description="Helical" evidence="11">
    <location>
        <begin position="425"/>
        <end position="450"/>
    </location>
</feature>
<dbReference type="EMBL" id="MPUK01000013">
    <property type="protein sequence ID" value="ONH65087.1"/>
    <property type="molecule type" value="Genomic_DNA"/>
</dbReference>
<proteinExistence type="inferred from homology"/>